<dbReference type="Proteomes" id="UP000196655">
    <property type="component" value="Unassembled WGS sequence"/>
</dbReference>
<dbReference type="InterPro" id="IPR051311">
    <property type="entry name" value="DedA_domain"/>
</dbReference>
<organism evidence="4 5">
    <name type="scientific">Inquilinus limosus</name>
    <dbReference type="NCBI Taxonomy" id="171674"/>
    <lineage>
        <taxon>Bacteria</taxon>
        <taxon>Pseudomonadati</taxon>
        <taxon>Pseudomonadota</taxon>
        <taxon>Alphaproteobacteria</taxon>
        <taxon>Rhodospirillales</taxon>
        <taxon>Rhodospirillaceae</taxon>
        <taxon>Inquilinus</taxon>
    </lineage>
</organism>
<feature type="transmembrane region" description="Helical" evidence="2">
    <location>
        <begin position="198"/>
        <end position="217"/>
    </location>
</feature>
<name>A0A211YW72_9PROT</name>
<dbReference type="Pfam" id="PF09335">
    <property type="entry name" value="VTT_dom"/>
    <property type="match status" value="1"/>
</dbReference>
<proteinExistence type="predicted"/>
<dbReference type="GO" id="GO:0005886">
    <property type="term" value="C:plasma membrane"/>
    <property type="evidence" value="ECO:0007669"/>
    <property type="project" value="TreeGrafter"/>
</dbReference>
<accession>A0A211YW72</accession>
<keyword evidence="5" id="KW-1185">Reference proteome</keyword>
<keyword evidence="2" id="KW-0472">Membrane</keyword>
<dbReference type="PANTHER" id="PTHR42709">
    <property type="entry name" value="ALKALINE PHOSPHATASE LIKE PROTEIN"/>
    <property type="match status" value="1"/>
</dbReference>
<keyword evidence="2" id="KW-0812">Transmembrane</keyword>
<reference evidence="5" key="1">
    <citation type="submission" date="2017-05" db="EMBL/GenBank/DDBJ databases">
        <authorList>
            <person name="Macchi M."/>
            <person name="Festa S."/>
            <person name="Coppotelli B.M."/>
            <person name="Morelli I.S."/>
        </authorList>
    </citation>
    <scope>NUCLEOTIDE SEQUENCE [LARGE SCALE GENOMIC DNA]</scope>
    <source>
        <strain evidence="5">I</strain>
    </source>
</reference>
<evidence type="ECO:0000313" key="5">
    <source>
        <dbReference type="Proteomes" id="UP000196655"/>
    </source>
</evidence>
<comment type="caution">
    <text evidence="4">The sequence shown here is derived from an EMBL/GenBank/DDBJ whole genome shotgun (WGS) entry which is preliminary data.</text>
</comment>
<keyword evidence="2" id="KW-1133">Transmembrane helix</keyword>
<sequence length="220" mass="24377">MTVAPSGGGEDQRVVQDGGVQGEAGRPGFIRRQYDRLIRAAHGPRARWTLAGVAFAESSFFPIPPDVVLIPMMLANPKRAWWLAGLCTVASVLGGLVGYAIGYFLFETVGSWLINLYGLQAGFQEFQQKYAEWGSWIILAKGVTPIPYKLVTITSGVAQFPIVPFILSSIASRGLRFFLIAVLMRIYGDQVRYYLEKYLNWAFWGFLVLVALGFAVMTQI</sequence>
<feature type="transmembrane region" description="Helical" evidence="2">
    <location>
        <begin position="162"/>
        <end position="186"/>
    </location>
</feature>
<feature type="region of interest" description="Disordered" evidence="1">
    <location>
        <begin position="1"/>
        <end position="26"/>
    </location>
</feature>
<evidence type="ECO:0000256" key="1">
    <source>
        <dbReference type="SAM" id="MobiDB-lite"/>
    </source>
</evidence>
<evidence type="ECO:0000313" key="4">
    <source>
        <dbReference type="EMBL" id="OWJ57252.1"/>
    </source>
</evidence>
<protein>
    <recommendedName>
        <fullName evidence="3">VTT domain-containing protein</fullName>
    </recommendedName>
</protein>
<evidence type="ECO:0000256" key="2">
    <source>
        <dbReference type="SAM" id="Phobius"/>
    </source>
</evidence>
<dbReference type="OrthoDB" id="9810270at2"/>
<feature type="transmembrane region" description="Helical" evidence="2">
    <location>
        <begin position="80"/>
        <end position="106"/>
    </location>
</feature>
<dbReference type="AlphaFoldDB" id="A0A211YW72"/>
<feature type="domain" description="VTT" evidence="3">
    <location>
        <begin position="80"/>
        <end position="184"/>
    </location>
</feature>
<evidence type="ECO:0000259" key="3">
    <source>
        <dbReference type="Pfam" id="PF09335"/>
    </source>
</evidence>
<dbReference type="STRING" id="1122125.GCA_000423185_04203"/>
<dbReference type="EMBL" id="NHON01000152">
    <property type="protein sequence ID" value="OWJ57252.1"/>
    <property type="molecule type" value="Genomic_DNA"/>
</dbReference>
<gene>
    <name evidence="4" type="ORF">BWR60_34350</name>
</gene>
<dbReference type="InterPro" id="IPR032816">
    <property type="entry name" value="VTT_dom"/>
</dbReference>
<dbReference type="PANTHER" id="PTHR42709:SF11">
    <property type="entry name" value="DEDA FAMILY PROTEIN"/>
    <property type="match status" value="1"/>
</dbReference>